<dbReference type="Gene3D" id="1.10.357.10">
    <property type="entry name" value="Tetracycline Repressor, domain 2"/>
    <property type="match status" value="1"/>
</dbReference>
<sequence length="190" mass="20403">MRTDNREALLRGARTCLNQKGYARTRARDVAAAAGVSTSAIGYHFGTTDVLLVSALLDGLEEWSTQLDALLQDVPRHPMRARIAQSWARAVESFAGYRGLLAASFELIARADDDPETQRKLRAAVIGARRELAQQLLGIDPTADADIAEQAGAFCYALLSGLIVQWLVDPDGLPDPDAVAAAVLDSFNPA</sequence>
<dbReference type="PRINTS" id="PR00455">
    <property type="entry name" value="HTHTETR"/>
</dbReference>
<dbReference type="Pfam" id="PF00440">
    <property type="entry name" value="TetR_N"/>
    <property type="match status" value="1"/>
</dbReference>
<name>A0ABV8VBV4_9NOCA</name>
<keyword evidence="1 2" id="KW-0238">DNA-binding</keyword>
<dbReference type="RefSeq" id="WP_378555449.1">
    <property type="nucleotide sequence ID" value="NZ_JBHSDL010000002.1"/>
</dbReference>
<dbReference type="EMBL" id="JBHSDL010000002">
    <property type="protein sequence ID" value="MFC4372934.1"/>
    <property type="molecule type" value="Genomic_DNA"/>
</dbReference>
<evidence type="ECO:0000313" key="5">
    <source>
        <dbReference type="Proteomes" id="UP001595844"/>
    </source>
</evidence>
<feature type="DNA-binding region" description="H-T-H motif" evidence="2">
    <location>
        <begin position="26"/>
        <end position="45"/>
    </location>
</feature>
<accession>A0ABV8VBV4</accession>
<dbReference type="InterPro" id="IPR009057">
    <property type="entry name" value="Homeodomain-like_sf"/>
</dbReference>
<comment type="caution">
    <text evidence="4">The sequence shown here is derived from an EMBL/GenBank/DDBJ whole genome shotgun (WGS) entry which is preliminary data.</text>
</comment>
<evidence type="ECO:0000256" key="2">
    <source>
        <dbReference type="PROSITE-ProRule" id="PRU00335"/>
    </source>
</evidence>
<feature type="domain" description="HTH tetR-type" evidence="3">
    <location>
        <begin position="3"/>
        <end position="63"/>
    </location>
</feature>
<dbReference type="PANTHER" id="PTHR30055">
    <property type="entry name" value="HTH-TYPE TRANSCRIPTIONAL REGULATOR RUTR"/>
    <property type="match status" value="1"/>
</dbReference>
<gene>
    <name evidence="4" type="ORF">ACFO5K_02370</name>
</gene>
<dbReference type="InterPro" id="IPR050109">
    <property type="entry name" value="HTH-type_TetR-like_transc_reg"/>
</dbReference>
<dbReference type="PROSITE" id="PS50977">
    <property type="entry name" value="HTH_TETR_2"/>
    <property type="match status" value="1"/>
</dbReference>
<organism evidence="4 5">
    <name type="scientific">Nocardia halotolerans</name>
    <dbReference type="NCBI Taxonomy" id="1755878"/>
    <lineage>
        <taxon>Bacteria</taxon>
        <taxon>Bacillati</taxon>
        <taxon>Actinomycetota</taxon>
        <taxon>Actinomycetes</taxon>
        <taxon>Mycobacteriales</taxon>
        <taxon>Nocardiaceae</taxon>
        <taxon>Nocardia</taxon>
    </lineage>
</organism>
<dbReference type="Proteomes" id="UP001595844">
    <property type="component" value="Unassembled WGS sequence"/>
</dbReference>
<evidence type="ECO:0000259" key="3">
    <source>
        <dbReference type="PROSITE" id="PS50977"/>
    </source>
</evidence>
<dbReference type="SUPFAM" id="SSF48498">
    <property type="entry name" value="Tetracyclin repressor-like, C-terminal domain"/>
    <property type="match status" value="1"/>
</dbReference>
<protein>
    <submittedName>
        <fullName evidence="4">TetR/AcrR family transcriptional regulator</fullName>
    </submittedName>
</protein>
<evidence type="ECO:0000313" key="4">
    <source>
        <dbReference type="EMBL" id="MFC4372934.1"/>
    </source>
</evidence>
<dbReference type="InterPro" id="IPR036271">
    <property type="entry name" value="Tet_transcr_reg_TetR-rel_C_sf"/>
</dbReference>
<dbReference type="SUPFAM" id="SSF46689">
    <property type="entry name" value="Homeodomain-like"/>
    <property type="match status" value="1"/>
</dbReference>
<evidence type="ECO:0000256" key="1">
    <source>
        <dbReference type="ARBA" id="ARBA00023125"/>
    </source>
</evidence>
<keyword evidence="5" id="KW-1185">Reference proteome</keyword>
<dbReference type="Pfam" id="PF17940">
    <property type="entry name" value="TetR_C_31"/>
    <property type="match status" value="1"/>
</dbReference>
<dbReference type="InterPro" id="IPR041583">
    <property type="entry name" value="TetR_C_31"/>
</dbReference>
<dbReference type="InterPro" id="IPR001647">
    <property type="entry name" value="HTH_TetR"/>
</dbReference>
<proteinExistence type="predicted"/>
<dbReference type="PANTHER" id="PTHR30055:SF219">
    <property type="entry name" value="TRANSCRIPTIONAL REGULATORY PROTEIN"/>
    <property type="match status" value="1"/>
</dbReference>
<reference evidence="5" key="1">
    <citation type="journal article" date="2019" name="Int. J. Syst. Evol. Microbiol.">
        <title>The Global Catalogue of Microorganisms (GCM) 10K type strain sequencing project: providing services to taxonomists for standard genome sequencing and annotation.</title>
        <authorList>
            <consortium name="The Broad Institute Genomics Platform"/>
            <consortium name="The Broad Institute Genome Sequencing Center for Infectious Disease"/>
            <person name="Wu L."/>
            <person name="Ma J."/>
        </authorList>
    </citation>
    <scope>NUCLEOTIDE SEQUENCE [LARGE SCALE GENOMIC DNA]</scope>
    <source>
        <strain evidence="5">IBRC-M 10490</strain>
    </source>
</reference>